<feature type="transmembrane region" description="Helical" evidence="7">
    <location>
        <begin position="363"/>
        <end position="390"/>
    </location>
</feature>
<dbReference type="EMBL" id="JACHVB010000035">
    <property type="protein sequence ID" value="MBC2595332.1"/>
    <property type="molecule type" value="Genomic_DNA"/>
</dbReference>
<evidence type="ECO:0000256" key="6">
    <source>
        <dbReference type="ARBA" id="ARBA00023136"/>
    </source>
</evidence>
<feature type="transmembrane region" description="Helical" evidence="7">
    <location>
        <begin position="129"/>
        <end position="147"/>
    </location>
</feature>
<feature type="domain" description="CstA N-terminal" evidence="8">
    <location>
        <begin position="4"/>
        <end position="343"/>
    </location>
</feature>
<feature type="transmembrane region" description="Helical" evidence="7">
    <location>
        <begin position="85"/>
        <end position="108"/>
    </location>
</feature>
<accession>A0A842HFZ2</accession>
<dbReference type="Proteomes" id="UP000546464">
    <property type="component" value="Unassembled WGS sequence"/>
</dbReference>
<feature type="transmembrane region" description="Helical" evidence="7">
    <location>
        <begin position="187"/>
        <end position="208"/>
    </location>
</feature>
<evidence type="ECO:0000313" key="9">
    <source>
        <dbReference type="EMBL" id="MBC2595332.1"/>
    </source>
</evidence>
<comment type="caution">
    <text evidence="9">The sequence shown here is derived from an EMBL/GenBank/DDBJ whole genome shotgun (WGS) entry which is preliminary data.</text>
</comment>
<feature type="transmembrane region" description="Helical" evidence="7">
    <location>
        <begin position="441"/>
        <end position="464"/>
    </location>
</feature>
<dbReference type="RefSeq" id="WP_185676285.1">
    <property type="nucleotide sequence ID" value="NZ_JACHVB010000035.1"/>
</dbReference>
<evidence type="ECO:0000256" key="4">
    <source>
        <dbReference type="ARBA" id="ARBA00022692"/>
    </source>
</evidence>
<dbReference type="GO" id="GO:0009267">
    <property type="term" value="P:cellular response to starvation"/>
    <property type="evidence" value="ECO:0007669"/>
    <property type="project" value="InterPro"/>
</dbReference>
<feature type="domain" description="CstA N-terminal" evidence="8">
    <location>
        <begin position="350"/>
        <end position="487"/>
    </location>
</feature>
<feature type="transmembrane region" description="Helical" evidence="7">
    <location>
        <begin position="411"/>
        <end position="429"/>
    </location>
</feature>
<feature type="transmembrane region" description="Helical" evidence="7">
    <location>
        <begin position="247"/>
        <end position="269"/>
    </location>
</feature>
<keyword evidence="3" id="KW-1003">Cell membrane</keyword>
<evidence type="ECO:0000259" key="8">
    <source>
        <dbReference type="Pfam" id="PF02554"/>
    </source>
</evidence>
<dbReference type="PANTHER" id="PTHR30252:SF0">
    <property type="entry name" value="PEPTIDE TRANSPORTER CSTA"/>
    <property type="match status" value="1"/>
</dbReference>
<feature type="transmembrane region" description="Helical" evidence="7">
    <location>
        <begin position="500"/>
        <end position="524"/>
    </location>
</feature>
<reference evidence="9 10" key="1">
    <citation type="submission" date="2020-07" db="EMBL/GenBank/DDBJ databases">
        <authorList>
            <person name="Feng X."/>
        </authorList>
    </citation>
    <scope>NUCLEOTIDE SEQUENCE [LARGE SCALE GENOMIC DNA]</scope>
    <source>
        <strain evidence="9 10">JCM31066</strain>
    </source>
</reference>
<comment type="similarity">
    <text evidence="2">Belongs to the peptide transporter carbon starvation (CstA) (TC 2.A.114) family.</text>
</comment>
<evidence type="ECO:0000256" key="1">
    <source>
        <dbReference type="ARBA" id="ARBA00004651"/>
    </source>
</evidence>
<organism evidence="9 10">
    <name type="scientific">Ruficoccus amylovorans</name>
    <dbReference type="NCBI Taxonomy" id="1804625"/>
    <lineage>
        <taxon>Bacteria</taxon>
        <taxon>Pseudomonadati</taxon>
        <taxon>Verrucomicrobiota</taxon>
        <taxon>Opitutia</taxon>
        <taxon>Puniceicoccales</taxon>
        <taxon>Cerasicoccaceae</taxon>
        <taxon>Ruficoccus</taxon>
    </lineage>
</organism>
<dbReference type="GO" id="GO:0005886">
    <property type="term" value="C:plasma membrane"/>
    <property type="evidence" value="ECO:0007669"/>
    <property type="project" value="UniProtKB-SubCell"/>
</dbReference>
<dbReference type="AlphaFoldDB" id="A0A842HFZ2"/>
<keyword evidence="4 7" id="KW-0812">Transmembrane</keyword>
<dbReference type="InterPro" id="IPR003706">
    <property type="entry name" value="CstA_N"/>
</dbReference>
<evidence type="ECO:0000256" key="7">
    <source>
        <dbReference type="SAM" id="Phobius"/>
    </source>
</evidence>
<evidence type="ECO:0000313" key="10">
    <source>
        <dbReference type="Proteomes" id="UP000546464"/>
    </source>
</evidence>
<dbReference type="PANTHER" id="PTHR30252">
    <property type="entry name" value="INNER MEMBRANE PEPTIDE TRANSPORTER"/>
    <property type="match status" value="1"/>
</dbReference>
<dbReference type="InterPro" id="IPR051605">
    <property type="entry name" value="CstA"/>
</dbReference>
<feature type="transmembrane region" description="Helical" evidence="7">
    <location>
        <begin position="281"/>
        <end position="302"/>
    </location>
</feature>
<keyword evidence="6 7" id="KW-0472">Membrane</keyword>
<keyword evidence="10" id="KW-1185">Reference proteome</keyword>
<comment type="subcellular location">
    <subcellularLocation>
        <location evidence="1">Cell membrane</location>
        <topology evidence="1">Multi-pass membrane protein</topology>
    </subcellularLocation>
</comment>
<feature type="transmembrane region" description="Helical" evidence="7">
    <location>
        <begin position="159"/>
        <end position="178"/>
    </location>
</feature>
<feature type="transmembrane region" description="Helical" evidence="7">
    <location>
        <begin position="471"/>
        <end position="494"/>
    </location>
</feature>
<protein>
    <submittedName>
        <fullName evidence="9">Carbon starvation protein A</fullName>
    </submittedName>
</protein>
<feature type="transmembrane region" description="Helical" evidence="7">
    <location>
        <begin position="322"/>
        <end position="343"/>
    </location>
</feature>
<keyword evidence="5 7" id="KW-1133">Transmembrane helix</keyword>
<evidence type="ECO:0000256" key="3">
    <source>
        <dbReference type="ARBA" id="ARBA00022475"/>
    </source>
</evidence>
<gene>
    <name evidence="9" type="ORF">H5P28_13775</name>
</gene>
<sequence length="536" mass="57926">MLQVILLLSVLFFVFAYRFYGKFLASRCRSDDSRPTPACTHADGVDYVPTRASIVFGHHFSSIAGAGPIVGPIFAAQYFGWGPTWLWILIGSIFVGGVHDYGSTLMSLRFAGRTVSEITRSLVGKKTAQFFRIFLLLTLMYVIIVFADLTAGTFRTEPAVATASGWFVVAAVIFGWLLRKGMKFGPLLLVFVPLTFAGLAVGNFFPAPVLDKNLWLAVVMVYALVAAVLPVDMLLQPRDFLSSTFLFAMLILGVGGMLLTGASFQIPAFEGFITDKVNPGYIAPMLFITVACGACSGFHSLVASGTTSKQLKRESDAQRVAYGGMLLEGVLAVFALATVAILSGADIEGENPVAIFASGASVFFAHLGIPADLGVEFAALTVSTFLLTTLDTCTRLSRFLLEEFFDWRDQTSRYLGTVLVLIPPAALVFQTFNGQPAWQAIWPMFGSTNQLMAALALVTFVVYLKAKGIRYTFALIPALFMLVMPLLAMGLMALDPAQSGLLRLLSLGMLLLGVFVAAMSLNFVTRGQAELAREDV</sequence>
<evidence type="ECO:0000256" key="5">
    <source>
        <dbReference type="ARBA" id="ARBA00022989"/>
    </source>
</evidence>
<proteinExistence type="inferred from homology"/>
<evidence type="ECO:0000256" key="2">
    <source>
        <dbReference type="ARBA" id="ARBA00007755"/>
    </source>
</evidence>
<dbReference type="Pfam" id="PF02554">
    <property type="entry name" value="CstA"/>
    <property type="match status" value="2"/>
</dbReference>
<feature type="transmembrane region" description="Helical" evidence="7">
    <location>
        <begin position="214"/>
        <end position="235"/>
    </location>
</feature>
<name>A0A842HFZ2_9BACT</name>